<evidence type="ECO:0000259" key="11">
    <source>
        <dbReference type="PROSITE" id="PS50110"/>
    </source>
</evidence>
<keyword evidence="3 7" id="KW-0597">Phosphoprotein</keyword>
<dbReference type="AlphaFoldDB" id="A0A3L9YDQ6"/>
<dbReference type="PROSITE" id="PS00041">
    <property type="entry name" value="HTH_ARAC_FAMILY_1"/>
    <property type="match status" value="1"/>
</dbReference>
<dbReference type="Pfam" id="PF00072">
    <property type="entry name" value="Response_reg"/>
    <property type="match status" value="1"/>
</dbReference>
<dbReference type="SUPFAM" id="SSF46689">
    <property type="entry name" value="Homeodomain-like"/>
    <property type="match status" value="1"/>
</dbReference>
<dbReference type="SUPFAM" id="SSF47384">
    <property type="entry name" value="Homodimeric domain of signal transducing histidine kinase"/>
    <property type="match status" value="1"/>
</dbReference>
<reference evidence="12 13" key="1">
    <citation type="submission" date="2018-10" db="EMBL/GenBank/DDBJ databases">
        <title>Genomic Encyclopedia of Archaeal and Bacterial Type Strains, Phase II (KMG-II): from individual species to whole genera.</title>
        <authorList>
            <person name="Goeker M."/>
        </authorList>
    </citation>
    <scope>NUCLEOTIDE SEQUENCE [LARGE SCALE GENOMIC DNA]</scope>
    <source>
        <strain evidence="12 13">DSM 23424</strain>
    </source>
</reference>
<dbReference type="Pfam" id="PF02518">
    <property type="entry name" value="HATPase_c"/>
    <property type="match status" value="1"/>
</dbReference>
<dbReference type="InterPro" id="IPR005467">
    <property type="entry name" value="His_kinase_dom"/>
</dbReference>
<dbReference type="RefSeq" id="WP_121908588.1">
    <property type="nucleotide sequence ID" value="NZ_REFC01000015.1"/>
</dbReference>
<evidence type="ECO:0000256" key="4">
    <source>
        <dbReference type="ARBA" id="ARBA00023015"/>
    </source>
</evidence>
<evidence type="ECO:0000259" key="10">
    <source>
        <dbReference type="PROSITE" id="PS50109"/>
    </source>
</evidence>
<dbReference type="Gene3D" id="1.10.10.60">
    <property type="entry name" value="Homeodomain-like"/>
    <property type="match status" value="1"/>
</dbReference>
<gene>
    <name evidence="12" type="ORF">BXY75_3056</name>
</gene>
<keyword evidence="8" id="KW-0472">Membrane</keyword>
<keyword evidence="8" id="KW-1133">Transmembrane helix</keyword>
<dbReference type="GO" id="GO:0000155">
    <property type="term" value="F:phosphorelay sensor kinase activity"/>
    <property type="evidence" value="ECO:0007669"/>
    <property type="project" value="InterPro"/>
</dbReference>
<accession>A0A3L9YDQ6</accession>
<feature type="domain" description="Response regulatory" evidence="11">
    <location>
        <begin position="351"/>
        <end position="466"/>
    </location>
</feature>
<dbReference type="Pfam" id="PF12833">
    <property type="entry name" value="HTH_18"/>
    <property type="match status" value="1"/>
</dbReference>
<dbReference type="PANTHER" id="PTHR43547">
    <property type="entry name" value="TWO-COMPONENT HISTIDINE KINASE"/>
    <property type="match status" value="1"/>
</dbReference>
<dbReference type="Pfam" id="PF00512">
    <property type="entry name" value="HisKA"/>
    <property type="match status" value="1"/>
</dbReference>
<dbReference type="PROSITE" id="PS01124">
    <property type="entry name" value="HTH_ARAC_FAMILY_2"/>
    <property type="match status" value="1"/>
</dbReference>
<feature type="modified residue" description="4-aspartylphosphate" evidence="7">
    <location>
        <position position="399"/>
    </location>
</feature>
<organism evidence="12 13">
    <name type="scientific">Ulvibacter antarcticus</name>
    <dbReference type="NCBI Taxonomy" id="442714"/>
    <lineage>
        <taxon>Bacteria</taxon>
        <taxon>Pseudomonadati</taxon>
        <taxon>Bacteroidota</taxon>
        <taxon>Flavobacteriia</taxon>
        <taxon>Flavobacteriales</taxon>
        <taxon>Flavobacteriaceae</taxon>
        <taxon>Ulvibacter</taxon>
    </lineage>
</organism>
<protein>
    <recommendedName>
        <fullName evidence="2">histidine kinase</fullName>
        <ecNumber evidence="2">2.7.13.3</ecNumber>
    </recommendedName>
</protein>
<dbReference type="InterPro" id="IPR036890">
    <property type="entry name" value="HATPase_C_sf"/>
</dbReference>
<evidence type="ECO:0000256" key="1">
    <source>
        <dbReference type="ARBA" id="ARBA00000085"/>
    </source>
</evidence>
<dbReference type="Gene3D" id="3.40.50.2300">
    <property type="match status" value="1"/>
</dbReference>
<dbReference type="EC" id="2.7.13.3" evidence="2"/>
<dbReference type="SMART" id="SM00388">
    <property type="entry name" value="HisKA"/>
    <property type="match status" value="1"/>
</dbReference>
<evidence type="ECO:0000256" key="2">
    <source>
        <dbReference type="ARBA" id="ARBA00012438"/>
    </source>
</evidence>
<dbReference type="CDD" id="cd17574">
    <property type="entry name" value="REC_OmpR"/>
    <property type="match status" value="1"/>
</dbReference>
<feature type="transmembrane region" description="Helical" evidence="8">
    <location>
        <begin position="56"/>
        <end position="75"/>
    </location>
</feature>
<proteinExistence type="predicted"/>
<dbReference type="PROSITE" id="PS50110">
    <property type="entry name" value="RESPONSE_REGULATORY"/>
    <property type="match status" value="1"/>
</dbReference>
<comment type="catalytic activity">
    <reaction evidence="1">
        <text>ATP + protein L-histidine = ADP + protein N-phospho-L-histidine.</text>
        <dbReference type="EC" id="2.7.13.3"/>
    </reaction>
</comment>
<keyword evidence="8" id="KW-0812">Transmembrane</keyword>
<dbReference type="Gene3D" id="3.30.565.10">
    <property type="entry name" value="Histidine kinase-like ATPase, C-terminal domain"/>
    <property type="match status" value="1"/>
</dbReference>
<dbReference type="GO" id="GO:0003700">
    <property type="term" value="F:DNA-binding transcription factor activity"/>
    <property type="evidence" value="ECO:0007669"/>
    <property type="project" value="InterPro"/>
</dbReference>
<evidence type="ECO:0000313" key="12">
    <source>
        <dbReference type="EMBL" id="RMA57169.1"/>
    </source>
</evidence>
<keyword evidence="5" id="KW-0238">DNA-binding</keyword>
<evidence type="ECO:0000256" key="6">
    <source>
        <dbReference type="ARBA" id="ARBA00023163"/>
    </source>
</evidence>
<evidence type="ECO:0000313" key="13">
    <source>
        <dbReference type="Proteomes" id="UP000271339"/>
    </source>
</evidence>
<dbReference type="InterPro" id="IPR001789">
    <property type="entry name" value="Sig_transdc_resp-reg_receiver"/>
</dbReference>
<name>A0A3L9YDQ6_9FLAO</name>
<dbReference type="InterPro" id="IPR004358">
    <property type="entry name" value="Sig_transdc_His_kin-like_C"/>
</dbReference>
<keyword evidence="13" id="KW-1185">Reference proteome</keyword>
<evidence type="ECO:0000256" key="8">
    <source>
        <dbReference type="SAM" id="Phobius"/>
    </source>
</evidence>
<dbReference type="SUPFAM" id="SSF52172">
    <property type="entry name" value="CheY-like"/>
    <property type="match status" value="1"/>
</dbReference>
<dbReference type="Proteomes" id="UP000271339">
    <property type="component" value="Unassembled WGS sequence"/>
</dbReference>
<dbReference type="SMART" id="SM00342">
    <property type="entry name" value="HTH_ARAC"/>
    <property type="match status" value="1"/>
</dbReference>
<dbReference type="GO" id="GO:0043565">
    <property type="term" value="F:sequence-specific DNA binding"/>
    <property type="evidence" value="ECO:0007669"/>
    <property type="project" value="InterPro"/>
</dbReference>
<dbReference type="InterPro" id="IPR011006">
    <property type="entry name" value="CheY-like_superfamily"/>
</dbReference>
<dbReference type="InterPro" id="IPR009057">
    <property type="entry name" value="Homeodomain-like_sf"/>
</dbReference>
<dbReference type="CDD" id="cd00082">
    <property type="entry name" value="HisKA"/>
    <property type="match status" value="1"/>
</dbReference>
<keyword evidence="6" id="KW-0804">Transcription</keyword>
<dbReference type="InterPro" id="IPR018062">
    <property type="entry name" value="HTH_AraC-typ_CS"/>
</dbReference>
<evidence type="ECO:0000256" key="3">
    <source>
        <dbReference type="ARBA" id="ARBA00022553"/>
    </source>
</evidence>
<sequence>MKKIALFFFFTASTVFGQNLQSLEGTLQNEKNHPQVELLLLQKKLEEQKSNNQRNLLLSALILASISGLFFYYQFRNRKKINAKLRELDMAKSTFFANISHEFRTPLTLIKGPLGDQLALEDLDIRARKNLLSAERNVIRLENLVEQLLALSKLESGHFQLRVEPGNLPAFTAVQAEAFSYSCHEKSINFTIHIEKDKATDWFDHDVIEKILFNLLANAVKFTPEKGSIIISGERLKSSFIFKVKNTGSTLKADQQKKLFERFYKSDDKSTGTGIGLALSKELAELHHGNITITNDAEGYLVFTTEIPVSKTSFDASEVFSEEVLKAAEEVDVPSEEKIENTQIPTDDAPIMLIVDDALDIRNYVSSIFETTYNVHTAVNGKEGFEKALTLIPDVIISDVMMPEDDGFTLTRNLKRHELTSHIPVILLTAKSDVTDKLEGMEIGADSYMTKPFSSQLVKATAENLIENRRKLQQRFSQEVILIPKEIAVTSADEQFLNRLQKVIDARITDPEFTVEEFSKEMSVSRMQLHRKLKALSGQSTSEFLRTQRLRLAIGLIKEGKISISEVGYTVGFNDPSYFTKCFKQEFGYPPSEFGSSK</sequence>
<dbReference type="InterPro" id="IPR018060">
    <property type="entry name" value="HTH_AraC"/>
</dbReference>
<dbReference type="EMBL" id="REFC01000015">
    <property type="protein sequence ID" value="RMA57169.1"/>
    <property type="molecule type" value="Genomic_DNA"/>
</dbReference>
<dbReference type="PANTHER" id="PTHR43547:SF2">
    <property type="entry name" value="HYBRID SIGNAL TRANSDUCTION HISTIDINE KINASE C"/>
    <property type="match status" value="1"/>
</dbReference>
<dbReference type="SMART" id="SM00387">
    <property type="entry name" value="HATPase_c"/>
    <property type="match status" value="1"/>
</dbReference>
<dbReference type="SMART" id="SM00448">
    <property type="entry name" value="REC"/>
    <property type="match status" value="1"/>
</dbReference>
<feature type="domain" description="Histidine kinase" evidence="10">
    <location>
        <begin position="98"/>
        <end position="311"/>
    </location>
</feature>
<dbReference type="SUPFAM" id="SSF55874">
    <property type="entry name" value="ATPase domain of HSP90 chaperone/DNA topoisomerase II/histidine kinase"/>
    <property type="match status" value="1"/>
</dbReference>
<dbReference type="PROSITE" id="PS50109">
    <property type="entry name" value="HIS_KIN"/>
    <property type="match status" value="1"/>
</dbReference>
<evidence type="ECO:0000256" key="7">
    <source>
        <dbReference type="PROSITE-ProRule" id="PRU00169"/>
    </source>
</evidence>
<evidence type="ECO:0000259" key="9">
    <source>
        <dbReference type="PROSITE" id="PS01124"/>
    </source>
</evidence>
<evidence type="ECO:0000256" key="5">
    <source>
        <dbReference type="ARBA" id="ARBA00023125"/>
    </source>
</evidence>
<dbReference type="InterPro" id="IPR003594">
    <property type="entry name" value="HATPase_dom"/>
</dbReference>
<dbReference type="PRINTS" id="PR00344">
    <property type="entry name" value="BCTRLSENSOR"/>
</dbReference>
<dbReference type="Gene3D" id="1.10.287.130">
    <property type="match status" value="1"/>
</dbReference>
<dbReference type="InterPro" id="IPR003661">
    <property type="entry name" value="HisK_dim/P_dom"/>
</dbReference>
<dbReference type="InterPro" id="IPR036097">
    <property type="entry name" value="HisK_dim/P_sf"/>
</dbReference>
<feature type="domain" description="HTH araC/xylS-type" evidence="9">
    <location>
        <begin position="498"/>
        <end position="597"/>
    </location>
</feature>
<dbReference type="OrthoDB" id="1522078at2"/>
<keyword evidence="4" id="KW-0805">Transcription regulation</keyword>
<comment type="caution">
    <text evidence="12">The sequence shown here is derived from an EMBL/GenBank/DDBJ whole genome shotgun (WGS) entry which is preliminary data.</text>
</comment>